<dbReference type="RefSeq" id="WP_309854016.1">
    <property type="nucleotide sequence ID" value="NZ_JAVDQJ010000004.1"/>
</dbReference>
<evidence type="ECO:0000313" key="1">
    <source>
        <dbReference type="EMBL" id="MDR6219015.1"/>
    </source>
</evidence>
<dbReference type="Proteomes" id="UP001185331">
    <property type="component" value="Unassembled WGS sequence"/>
</dbReference>
<protein>
    <submittedName>
        <fullName evidence="1">Uncharacterized protein</fullName>
    </submittedName>
</protein>
<organism evidence="1 2">
    <name type="scientific">Deinococcus soli</name>
    <name type="common">ex Cha et al. 2016</name>
    <dbReference type="NCBI Taxonomy" id="1309411"/>
    <lineage>
        <taxon>Bacteria</taxon>
        <taxon>Thermotogati</taxon>
        <taxon>Deinococcota</taxon>
        <taxon>Deinococci</taxon>
        <taxon>Deinococcales</taxon>
        <taxon>Deinococcaceae</taxon>
        <taxon>Deinococcus</taxon>
    </lineage>
</organism>
<gene>
    <name evidence="1" type="ORF">J2Y00_002612</name>
</gene>
<dbReference type="EMBL" id="JAVDQK010000005">
    <property type="protein sequence ID" value="MDR6219015.1"/>
    <property type="molecule type" value="Genomic_DNA"/>
</dbReference>
<accession>A0AAE3XBZ8</accession>
<reference evidence="1" key="1">
    <citation type="submission" date="2023-07" db="EMBL/GenBank/DDBJ databases">
        <title>Sorghum-associated microbial communities from plants grown in Nebraska, USA.</title>
        <authorList>
            <person name="Schachtman D."/>
        </authorList>
    </citation>
    <scope>NUCLEOTIDE SEQUENCE</scope>
    <source>
        <strain evidence="1">BE330</strain>
    </source>
</reference>
<sequence length="94" mass="10563">MPTATQKLSATQLAQSNPYHVTAGQIWEDADPRMNGRQLQVHAISGAYAECYQVIKGTTLLAPGEHTRQNNGKPRRIRLDRFKPTSTGYRLLNR</sequence>
<name>A0AAE3XBZ8_9DEIO</name>
<dbReference type="AlphaFoldDB" id="A0AAE3XBZ8"/>
<evidence type="ECO:0000313" key="2">
    <source>
        <dbReference type="Proteomes" id="UP001185331"/>
    </source>
</evidence>
<comment type="caution">
    <text evidence="1">The sequence shown here is derived from an EMBL/GenBank/DDBJ whole genome shotgun (WGS) entry which is preliminary data.</text>
</comment>
<proteinExistence type="predicted"/>